<accession>A0A2L0F7X4</accession>
<sequence length="90" mass="9739">MKNEDRKFDDTAAEIRTEAQILDAVRDIELTVRQIQDNPNKLIAAKVSTLSSLCTSACFSSASTIATNIEDQGTDGDADARIHERALADG</sequence>
<organism evidence="1 2">
    <name type="scientific">Sorangium cellulosum</name>
    <name type="common">Polyangium cellulosum</name>
    <dbReference type="NCBI Taxonomy" id="56"/>
    <lineage>
        <taxon>Bacteria</taxon>
        <taxon>Pseudomonadati</taxon>
        <taxon>Myxococcota</taxon>
        <taxon>Polyangia</taxon>
        <taxon>Polyangiales</taxon>
        <taxon>Polyangiaceae</taxon>
        <taxon>Sorangium</taxon>
    </lineage>
</organism>
<reference evidence="1 2" key="1">
    <citation type="submission" date="2015-09" db="EMBL/GenBank/DDBJ databases">
        <title>Sorangium comparison.</title>
        <authorList>
            <person name="Zaburannyi N."/>
            <person name="Bunk B."/>
            <person name="Overmann J."/>
            <person name="Mueller R."/>
        </authorList>
    </citation>
    <scope>NUCLEOTIDE SEQUENCE [LARGE SCALE GENOMIC DNA]</scope>
    <source>
        <strain evidence="1 2">So ce26</strain>
    </source>
</reference>
<evidence type="ECO:0000313" key="2">
    <source>
        <dbReference type="Proteomes" id="UP000238348"/>
    </source>
</evidence>
<evidence type="ECO:0000313" key="1">
    <source>
        <dbReference type="EMBL" id="AUX47686.1"/>
    </source>
</evidence>
<dbReference type="AlphaFoldDB" id="A0A2L0F7X4"/>
<dbReference type="EMBL" id="CP012673">
    <property type="protein sequence ID" value="AUX47686.1"/>
    <property type="molecule type" value="Genomic_DNA"/>
</dbReference>
<protein>
    <submittedName>
        <fullName evidence="1">Uncharacterized protein</fullName>
    </submittedName>
</protein>
<dbReference type="Proteomes" id="UP000238348">
    <property type="component" value="Chromosome"/>
</dbReference>
<dbReference type="RefSeq" id="WP_104985663.1">
    <property type="nucleotide sequence ID" value="NZ_CP012673.1"/>
</dbReference>
<gene>
    <name evidence="1" type="ORF">SOCE26_092100</name>
</gene>
<name>A0A2L0F7X4_SORCE</name>
<proteinExistence type="predicted"/>